<feature type="compositionally biased region" description="Low complexity" evidence="1">
    <location>
        <begin position="116"/>
        <end position="127"/>
    </location>
</feature>
<evidence type="ECO:0000313" key="4">
    <source>
        <dbReference type="Proteomes" id="UP000626210"/>
    </source>
</evidence>
<gene>
    <name evidence="3" type="ORF">GCM10007320_34700</name>
</gene>
<dbReference type="RefSeq" id="WP_268245967.1">
    <property type="nucleotide sequence ID" value="NZ_BMYK01000010.1"/>
</dbReference>
<feature type="compositionally biased region" description="Basic and acidic residues" evidence="1">
    <location>
        <begin position="43"/>
        <end position="63"/>
    </location>
</feature>
<protein>
    <recommendedName>
        <fullName evidence="5">DUF2946 domain-containing protein</fullName>
    </recommendedName>
</protein>
<evidence type="ECO:0008006" key="5">
    <source>
        <dbReference type="Google" id="ProtNLM"/>
    </source>
</evidence>
<name>A0ABQ3G3T2_9BURK</name>
<dbReference type="EMBL" id="BMYK01000010">
    <property type="protein sequence ID" value="GHC87949.1"/>
    <property type="molecule type" value="Genomic_DNA"/>
</dbReference>
<keyword evidence="4" id="KW-1185">Reference proteome</keyword>
<evidence type="ECO:0000313" key="3">
    <source>
        <dbReference type="EMBL" id="GHC87949.1"/>
    </source>
</evidence>
<reference evidence="4" key="1">
    <citation type="journal article" date="2019" name="Int. J. Syst. Evol. Microbiol.">
        <title>The Global Catalogue of Microorganisms (GCM) 10K type strain sequencing project: providing services to taxonomists for standard genome sequencing and annotation.</title>
        <authorList>
            <consortium name="The Broad Institute Genomics Platform"/>
            <consortium name="The Broad Institute Genome Sequencing Center for Infectious Disease"/>
            <person name="Wu L."/>
            <person name="Ma J."/>
        </authorList>
    </citation>
    <scope>NUCLEOTIDE SEQUENCE [LARGE SCALE GENOMIC DNA]</scope>
    <source>
        <strain evidence="4">KCTC 23314</strain>
    </source>
</reference>
<evidence type="ECO:0000256" key="2">
    <source>
        <dbReference type="SAM" id="SignalP"/>
    </source>
</evidence>
<accession>A0ABQ3G3T2</accession>
<keyword evidence="2" id="KW-0732">Signal</keyword>
<feature type="chain" id="PRO_5046062622" description="DUF2946 domain-containing protein" evidence="2">
    <location>
        <begin position="24"/>
        <end position="137"/>
    </location>
</feature>
<comment type="caution">
    <text evidence="3">The sequence shown here is derived from an EMBL/GenBank/DDBJ whole genome shotgun (WGS) entry which is preliminary data.</text>
</comment>
<sequence>MKLLRIWLLVLLAVLLPIRGAMAAAMVCPPPAGAPVPQLGSHGGDHGHGGHGHGDHGHAEPGHAHNAADSAADHAHAAGPADNKCNMCSASCATPPVPSAAGGLAAPLDLASAAFPDLPAPAPSFLSDGQERPPRPI</sequence>
<organism evidence="3 4">
    <name type="scientific">Pseudorhodoferax aquiterrae</name>
    <dbReference type="NCBI Taxonomy" id="747304"/>
    <lineage>
        <taxon>Bacteria</taxon>
        <taxon>Pseudomonadati</taxon>
        <taxon>Pseudomonadota</taxon>
        <taxon>Betaproteobacteria</taxon>
        <taxon>Burkholderiales</taxon>
        <taxon>Comamonadaceae</taxon>
    </lineage>
</organism>
<feature type="region of interest" description="Disordered" evidence="1">
    <location>
        <begin position="116"/>
        <end position="137"/>
    </location>
</feature>
<proteinExistence type="predicted"/>
<feature type="region of interest" description="Disordered" evidence="1">
    <location>
        <begin position="36"/>
        <end position="80"/>
    </location>
</feature>
<dbReference type="Proteomes" id="UP000626210">
    <property type="component" value="Unassembled WGS sequence"/>
</dbReference>
<feature type="signal peptide" evidence="2">
    <location>
        <begin position="1"/>
        <end position="23"/>
    </location>
</feature>
<evidence type="ECO:0000256" key="1">
    <source>
        <dbReference type="SAM" id="MobiDB-lite"/>
    </source>
</evidence>